<name>A0A0H3BZQ2_STRPZ</name>
<dbReference type="KEGG" id="soz:Spy49_1525"/>
<feature type="transmembrane region" description="Helical" evidence="1">
    <location>
        <begin position="7"/>
        <end position="25"/>
    </location>
</feature>
<keyword evidence="1" id="KW-1133">Transmembrane helix</keyword>
<sequence length="155" mass="17790">MTSYSFSILFISIASGNVFAFSQLLNFETEIFSFLAAVSWFQFFETLSIFNVILVIPPPPFYLFLIPLICYNVGRKEVNVMDPLKINIKFDGDFRQVVLKLANTFEPSELPQLDSFSNLQELTEELSISISQDFAHQLQPLIAQRIDELIQKQLP</sequence>
<reference evidence="2 3" key="1">
    <citation type="journal article" date="2008" name="J. Bacteriol.">
        <title>Genome sequence of a nephritogenic and highly transformable M49 strain of Streptococcus pyogenes.</title>
        <authorList>
            <person name="McShan W.M."/>
            <person name="Ferretti J.J."/>
            <person name="Karasawa T."/>
            <person name="Suvorov A.N."/>
            <person name="Lin S."/>
            <person name="Qin B."/>
            <person name="Jia H."/>
            <person name="Kenton S."/>
            <person name="Najar F."/>
            <person name="Wu H."/>
            <person name="Scott J."/>
            <person name="Roe B.A."/>
            <person name="Savic D.J."/>
        </authorList>
    </citation>
    <scope>NUCLEOTIDE SEQUENCE [LARGE SCALE GENOMIC DNA]</scope>
    <source>
        <strain evidence="2 3">NZ131</strain>
    </source>
</reference>
<organism evidence="2 3">
    <name type="scientific">Streptococcus pyogenes serotype M49 (strain NZ131)</name>
    <dbReference type="NCBI Taxonomy" id="471876"/>
    <lineage>
        <taxon>Bacteria</taxon>
        <taxon>Bacillati</taxon>
        <taxon>Bacillota</taxon>
        <taxon>Bacilli</taxon>
        <taxon>Lactobacillales</taxon>
        <taxon>Streptococcaceae</taxon>
        <taxon>Streptococcus</taxon>
    </lineage>
</organism>
<evidence type="ECO:0000313" key="3">
    <source>
        <dbReference type="Proteomes" id="UP000001039"/>
    </source>
</evidence>
<dbReference type="AlphaFoldDB" id="A0A0H3BZQ2"/>
<accession>A0A0H3BZQ2</accession>
<dbReference type="EMBL" id="CP000829">
    <property type="protein sequence ID" value="ACI61787.1"/>
    <property type="molecule type" value="Genomic_DNA"/>
</dbReference>
<keyword evidence="1" id="KW-0472">Membrane</keyword>
<dbReference type="HOGENOM" id="CLU_1694575_0_0_9"/>
<evidence type="ECO:0000256" key="1">
    <source>
        <dbReference type="SAM" id="Phobius"/>
    </source>
</evidence>
<protein>
    <submittedName>
        <fullName evidence="2">Uncharacterized protein</fullName>
    </submittedName>
</protein>
<evidence type="ECO:0000313" key="2">
    <source>
        <dbReference type="EMBL" id="ACI61787.1"/>
    </source>
</evidence>
<proteinExistence type="predicted"/>
<dbReference type="Proteomes" id="UP000001039">
    <property type="component" value="Chromosome"/>
</dbReference>
<gene>
    <name evidence="2" type="ordered locus">Spy49_1525</name>
</gene>
<keyword evidence="1" id="KW-0812">Transmembrane</keyword>